<gene>
    <name evidence="1" type="ordered locus">FRAAL4632</name>
</gene>
<dbReference type="HOGENOM" id="CLU_2879302_0_0_11"/>
<accession>Q0RGW2</accession>
<dbReference type="EMBL" id="CT573213">
    <property type="protein sequence ID" value="CAJ63274.1"/>
    <property type="molecule type" value="Genomic_DNA"/>
</dbReference>
<evidence type="ECO:0000313" key="1">
    <source>
        <dbReference type="EMBL" id="CAJ63274.1"/>
    </source>
</evidence>
<keyword evidence="2" id="KW-1185">Reference proteome</keyword>
<dbReference type="Proteomes" id="UP000000657">
    <property type="component" value="Chromosome"/>
</dbReference>
<evidence type="ECO:0000313" key="2">
    <source>
        <dbReference type="Proteomes" id="UP000000657"/>
    </source>
</evidence>
<reference evidence="1 2" key="1">
    <citation type="journal article" date="2007" name="Genome Res.">
        <title>Genome characteristics of facultatively symbiotic Frankia sp. strains reflect host range and host plant biogeography.</title>
        <authorList>
            <person name="Normand P."/>
            <person name="Lapierre P."/>
            <person name="Tisa L.S."/>
            <person name="Gogarten J.P."/>
            <person name="Alloisio N."/>
            <person name="Bagnarol E."/>
            <person name="Bassi C.A."/>
            <person name="Berry A.M."/>
            <person name="Bickhart D.M."/>
            <person name="Choisne N."/>
            <person name="Couloux A."/>
            <person name="Cournoyer B."/>
            <person name="Cruveiller S."/>
            <person name="Daubin V."/>
            <person name="Demange N."/>
            <person name="Francino M.P."/>
            <person name="Goltsman E."/>
            <person name="Huang Y."/>
            <person name="Kopp O.R."/>
            <person name="Labarre L."/>
            <person name="Lapidus A."/>
            <person name="Lavire C."/>
            <person name="Marechal J."/>
            <person name="Martinez M."/>
            <person name="Mastronunzio J.E."/>
            <person name="Mullin B.C."/>
            <person name="Niemann J."/>
            <person name="Pujic P."/>
            <person name="Rawnsley T."/>
            <person name="Rouy Z."/>
            <person name="Schenowitz C."/>
            <person name="Sellstedt A."/>
            <person name="Tavares F."/>
            <person name="Tomkins J.P."/>
            <person name="Vallenet D."/>
            <person name="Valverde C."/>
            <person name="Wall L.G."/>
            <person name="Wang Y."/>
            <person name="Medigue C."/>
            <person name="Benson D.R."/>
        </authorList>
    </citation>
    <scope>NUCLEOTIDE SEQUENCE [LARGE SCALE GENOMIC DNA]</scope>
    <source>
        <strain evidence="2">DSM 45986 / CECT 9034 / ACN14a</strain>
    </source>
</reference>
<proteinExistence type="predicted"/>
<dbReference type="KEGG" id="fal:FRAAL4632"/>
<dbReference type="AlphaFoldDB" id="Q0RGW2"/>
<organism evidence="1 2">
    <name type="scientific">Frankia alni (strain DSM 45986 / CECT 9034 / ACN14a)</name>
    <dbReference type="NCBI Taxonomy" id="326424"/>
    <lineage>
        <taxon>Bacteria</taxon>
        <taxon>Bacillati</taxon>
        <taxon>Actinomycetota</taxon>
        <taxon>Actinomycetes</taxon>
        <taxon>Frankiales</taxon>
        <taxon>Frankiaceae</taxon>
        <taxon>Frankia</taxon>
    </lineage>
</organism>
<protein>
    <submittedName>
        <fullName evidence="1">Uncharacterized protein</fullName>
    </submittedName>
</protein>
<sequence>MHSHTSDGATHPRAGRASPRVSAVFVNSLMRRCVGWVICNVVEGGRRRADAFAARGARPMDML</sequence>
<name>Q0RGW2_FRAAA</name>